<dbReference type="Proteomes" id="UP000198868">
    <property type="component" value="Unassembled WGS sequence"/>
</dbReference>
<keyword evidence="4" id="KW-1185">Reference proteome</keyword>
<evidence type="ECO:0000313" key="4">
    <source>
        <dbReference type="Proteomes" id="UP000199047"/>
    </source>
</evidence>
<evidence type="ECO:0000313" key="2">
    <source>
        <dbReference type="EMBL" id="CUW08221.1"/>
    </source>
</evidence>
<comment type="caution">
    <text evidence="2">The sequence shown here is derived from an EMBL/GenBank/DDBJ whole genome shotgun (WGS) entry which is preliminary data.</text>
</comment>
<evidence type="ECO:0008006" key="5">
    <source>
        <dbReference type="Google" id="ProtNLM"/>
    </source>
</evidence>
<name>A0AAN2UFU9_9LACO</name>
<dbReference type="AlphaFoldDB" id="A0AAN2UFU9"/>
<dbReference type="SUPFAM" id="SSF46689">
    <property type="entry name" value="Homeodomain-like"/>
    <property type="match status" value="1"/>
</dbReference>
<evidence type="ECO:0000313" key="3">
    <source>
        <dbReference type="Proteomes" id="UP000198868"/>
    </source>
</evidence>
<accession>A0AAN2UFU9</accession>
<organism evidence="2 3">
    <name type="scientific">Leuconostoc inhae</name>
    <dbReference type="NCBI Taxonomy" id="178001"/>
    <lineage>
        <taxon>Bacteria</taxon>
        <taxon>Bacillati</taxon>
        <taxon>Bacillota</taxon>
        <taxon>Bacilli</taxon>
        <taxon>Lactobacillales</taxon>
        <taxon>Lactobacillaceae</taxon>
        <taxon>Leuconostoc</taxon>
    </lineage>
</organism>
<proteinExistence type="predicted"/>
<dbReference type="EMBL" id="FBTB01000005">
    <property type="protein sequence ID" value="CUW04564.1"/>
    <property type="molecule type" value="Genomic_DNA"/>
</dbReference>
<dbReference type="InterPro" id="IPR009057">
    <property type="entry name" value="Homeodomain-like_sf"/>
</dbReference>
<gene>
    <name evidence="1" type="ORF">KSL4_0001</name>
    <name evidence="2" type="ORF">PL111_0770</name>
</gene>
<dbReference type="EMBL" id="FBTU01000012">
    <property type="protein sequence ID" value="CUW08221.1"/>
    <property type="molecule type" value="Genomic_DNA"/>
</dbReference>
<evidence type="ECO:0000313" key="1">
    <source>
        <dbReference type="EMBL" id="CUW04564.1"/>
    </source>
</evidence>
<sequence>MAHSGKSLKDIRTEYGVWTESVRSWLKKANYLDQYTPENVRLSAFEKENKRLREELRILKVTAVLLAKN</sequence>
<reference evidence="3 4" key="1">
    <citation type="submission" date="2015-12" db="EMBL/GenBank/DDBJ databases">
        <authorList>
            <person name="Andreevskaya M."/>
        </authorList>
    </citation>
    <scope>NUCLEOTIDE SEQUENCE [LARGE SCALE GENOMIC DNA]</scope>
    <source>
        <strain evidence="1 4">KSL4-2</strain>
        <strain evidence="2 3">PL111</strain>
    </source>
</reference>
<dbReference type="Proteomes" id="UP000199047">
    <property type="component" value="Unassembled WGS sequence"/>
</dbReference>
<protein>
    <recommendedName>
        <fullName evidence="5">Transposase</fullName>
    </recommendedName>
</protein>